<feature type="repeat" description="ANK" evidence="3">
    <location>
        <begin position="398"/>
        <end position="430"/>
    </location>
</feature>
<feature type="repeat" description="ANK" evidence="3">
    <location>
        <begin position="431"/>
        <end position="463"/>
    </location>
</feature>
<feature type="repeat" description="ANK" evidence="3">
    <location>
        <begin position="500"/>
        <end position="532"/>
    </location>
</feature>
<keyword evidence="2 3" id="KW-0040">ANK repeat</keyword>
<feature type="repeat" description="ANK" evidence="3">
    <location>
        <begin position="230"/>
        <end position="262"/>
    </location>
</feature>
<name>A0A1I8ER16_WUCBA</name>
<feature type="repeat" description="ANK" evidence="3">
    <location>
        <begin position="464"/>
        <end position="499"/>
    </location>
</feature>
<evidence type="ECO:0000256" key="2">
    <source>
        <dbReference type="ARBA" id="ARBA00023043"/>
    </source>
</evidence>
<feature type="repeat" description="ANK" evidence="3">
    <location>
        <begin position="197"/>
        <end position="229"/>
    </location>
</feature>
<feature type="repeat" description="ANK" evidence="3">
    <location>
        <begin position="99"/>
        <end position="131"/>
    </location>
</feature>
<sequence>MSDENSAIFKFEFNLNFKFEPLTAKIPLRNFGYTVSKFFLCYLSFDFRPATGRGLFEHFAESVSAIYNAELLKAVLLNDLRLLQGCIEKGIDVNEVDENGTSPLHLASFYGYHPIVNALIDARARVDAHDREWFTPLQRACLHNHPNTVKILINRGAKPNSATRQFMTSLHICAQVNALSCVILDNCDSIIDRPDWGGCPPLHYAASYGNSAFVEFLLKRNANPNTKNKRGMTAAHWAALNGHSDVLKLLFNSGTDMSLHDQQMRTILHYAAMSGDMDSVKFILENTSLPINNQCSAGYTPLHYAVLNGRSRVAGILISNGANPFIASYFNGFIPLHIAAGFTEGTLSCDLLIEVTHEIGYQSTDGSTALHFACQYGRIARSKSLIAKEIPINAATNQGVTPLHMASRHGHDLIVKHLLSAGADCSLKTKSGLTALHLAAFHGYVVVARTLYISGANVAEVDRIGRTALHMATQSASSNSEFMIDYLLSTNIPVSKVDCKGCSALHYAARSGFFHTIQKLLAAGACANEQDQLGYTPLHYAVQSPSDLALVSAKILLHADNTVIQVRDKSGFLPVHHAVKAGNLETVLFLIDAMSDATVPSSCHPYHLTLYHIAARYNHAQLLQKLLAFYHARSMTLDKEQTAKISNTIGLEMDSLERIPIHYAMSGGYQRCVDILLRTAIRKRAFLRKDCFGITPLHAAAACGRTVCISLAVELLREKDINVLDSSLRTPIMFAISNGFLDCFLTLLPKSDVKLFDKNGRGLMHRACSLRNELLCKELVNKGADFKSADCNGVTPFHIAARSGDSAIVNYLLANGVEETADSAGLTAFDWAAVEGNECVLHILHDANKDANRSMATILAASHGHVEACQFLLQMNMEHAKATDVRGRTALHHAARQGYTKVVSTLLIAGANPSALDVFHITPLMAAASCSDPGYALEIIGQSLLVITLSANPSLLIEQAAFLEAIDIAGNTVFHHACMTGNEMEAVYLLNHVKPVPANGHAEHIINYQNNHGQTVLHLACKAGMITLIRNVLRISSYSLSLMDDKGRIPLVASIENETVIDCMLCMLDAFVGAVNKDAAVRRFRKAECTDSHVCLPSCVEEAEIEVEEAEVEAEGDFY</sequence>
<dbReference type="Gene3D" id="1.25.40.20">
    <property type="entry name" value="Ankyrin repeat-containing domain"/>
    <property type="match status" value="7"/>
</dbReference>
<feature type="repeat" description="ANK" evidence="3">
    <location>
        <begin position="297"/>
        <end position="329"/>
    </location>
</feature>
<dbReference type="WBParaSite" id="maker-PairedContig_423-snap-gene-0.5-mRNA-1">
    <property type="protein sequence ID" value="maker-PairedContig_423-snap-gene-0.5-mRNA-1"/>
    <property type="gene ID" value="maker-PairedContig_423-snap-gene-0.5"/>
</dbReference>
<dbReference type="Pfam" id="PF12796">
    <property type="entry name" value="Ank_2"/>
    <property type="match status" value="6"/>
</dbReference>
<keyword evidence="1" id="KW-0677">Repeat</keyword>
<feature type="repeat" description="ANK" evidence="3">
    <location>
        <begin position="365"/>
        <end position="397"/>
    </location>
</feature>
<dbReference type="Pfam" id="PF00023">
    <property type="entry name" value="Ank"/>
    <property type="match status" value="2"/>
</dbReference>
<feature type="repeat" description="ANK" evidence="3">
    <location>
        <begin position="132"/>
        <end position="164"/>
    </location>
</feature>
<dbReference type="PANTHER" id="PTHR24123">
    <property type="entry name" value="ANKYRIN REPEAT-CONTAINING"/>
    <property type="match status" value="1"/>
</dbReference>
<dbReference type="AlphaFoldDB" id="A0A1I8ER16"/>
<evidence type="ECO:0000313" key="4">
    <source>
        <dbReference type="WBParaSite" id="maker-PairedContig_423-snap-gene-0.5-mRNA-1"/>
    </source>
</evidence>
<dbReference type="InterPro" id="IPR002110">
    <property type="entry name" value="Ankyrin_rpt"/>
</dbReference>
<protein>
    <submittedName>
        <fullName evidence="4">ANK_REP_REGION domain-containing protein</fullName>
    </submittedName>
</protein>
<dbReference type="STRING" id="6293.A0A1I8ER16"/>
<dbReference type="Pfam" id="PF13637">
    <property type="entry name" value="Ank_4"/>
    <property type="match status" value="1"/>
</dbReference>
<feature type="repeat" description="ANK" evidence="3">
    <location>
        <begin position="792"/>
        <end position="824"/>
    </location>
</feature>
<dbReference type="PROSITE" id="PS50088">
    <property type="entry name" value="ANK_REPEAT"/>
    <property type="match status" value="13"/>
</dbReference>
<evidence type="ECO:0000256" key="1">
    <source>
        <dbReference type="ARBA" id="ARBA00022737"/>
    </source>
</evidence>
<dbReference type="PRINTS" id="PR01415">
    <property type="entry name" value="ANKYRIN"/>
</dbReference>
<dbReference type="SMART" id="SM00248">
    <property type="entry name" value="ANK"/>
    <property type="match status" value="26"/>
</dbReference>
<organism evidence="4">
    <name type="scientific">Wuchereria bancrofti</name>
    <dbReference type="NCBI Taxonomy" id="6293"/>
    <lineage>
        <taxon>Eukaryota</taxon>
        <taxon>Metazoa</taxon>
        <taxon>Ecdysozoa</taxon>
        <taxon>Nematoda</taxon>
        <taxon>Chromadorea</taxon>
        <taxon>Rhabditida</taxon>
        <taxon>Spirurina</taxon>
        <taxon>Spiruromorpha</taxon>
        <taxon>Filarioidea</taxon>
        <taxon>Onchocercidae</taxon>
        <taxon>Wuchereria</taxon>
    </lineage>
</organism>
<dbReference type="SUPFAM" id="SSF48403">
    <property type="entry name" value="Ankyrin repeat"/>
    <property type="match status" value="3"/>
</dbReference>
<proteinExistence type="predicted"/>
<dbReference type="PROSITE" id="PS50297">
    <property type="entry name" value="ANK_REP_REGION"/>
    <property type="match status" value="10"/>
</dbReference>
<evidence type="ECO:0000256" key="3">
    <source>
        <dbReference type="PROSITE-ProRule" id="PRU00023"/>
    </source>
</evidence>
<dbReference type="PANTHER" id="PTHR24123:SF33">
    <property type="entry name" value="PROTEIN HOS4"/>
    <property type="match status" value="1"/>
</dbReference>
<dbReference type="InterPro" id="IPR036770">
    <property type="entry name" value="Ankyrin_rpt-contain_sf"/>
</dbReference>
<dbReference type="InterPro" id="IPR051165">
    <property type="entry name" value="Multifunctional_ANK_Repeat"/>
</dbReference>
<reference evidence="4" key="1">
    <citation type="submission" date="2016-11" db="UniProtKB">
        <authorList>
            <consortium name="WormBaseParasite"/>
        </authorList>
    </citation>
    <scope>IDENTIFICATION</scope>
    <source>
        <strain evidence="4">pt0022</strain>
    </source>
</reference>
<feature type="repeat" description="ANK" evidence="3">
    <location>
        <begin position="570"/>
        <end position="602"/>
    </location>
</feature>
<feature type="repeat" description="ANK" evidence="3">
    <location>
        <begin position="886"/>
        <end position="918"/>
    </location>
</feature>
<accession>A0A1I8ER16</accession>